<keyword evidence="2" id="KW-1185">Reference proteome</keyword>
<organism evidence="1 2">
    <name type="scientific">Leucobacter allii</name>
    <dbReference type="NCBI Taxonomy" id="2932247"/>
    <lineage>
        <taxon>Bacteria</taxon>
        <taxon>Bacillati</taxon>
        <taxon>Actinomycetota</taxon>
        <taxon>Actinomycetes</taxon>
        <taxon>Micrococcales</taxon>
        <taxon>Microbacteriaceae</taxon>
        <taxon>Leucobacter</taxon>
    </lineage>
</organism>
<proteinExistence type="predicted"/>
<accession>A0ABY4FQF5</accession>
<evidence type="ECO:0000313" key="1">
    <source>
        <dbReference type="EMBL" id="UOQ58507.1"/>
    </source>
</evidence>
<dbReference type="EMBL" id="CP095045">
    <property type="protein sequence ID" value="UOQ58507.1"/>
    <property type="molecule type" value="Genomic_DNA"/>
</dbReference>
<reference evidence="1 2" key="1">
    <citation type="submission" date="2022-04" db="EMBL/GenBank/DDBJ databases">
        <title>Leucobacter sp. isolated from rhizosphere of garlic.</title>
        <authorList>
            <person name="Won M."/>
            <person name="Lee C.-M."/>
            <person name="Woen H.-Y."/>
            <person name="Kwon S.-W."/>
        </authorList>
    </citation>
    <scope>NUCLEOTIDE SEQUENCE [LARGE SCALE GENOMIC DNA]</scope>
    <source>
        <strain evidence="1 2">H21R-40</strain>
    </source>
</reference>
<dbReference type="RefSeq" id="WP_244729540.1">
    <property type="nucleotide sequence ID" value="NZ_CP095045.1"/>
</dbReference>
<evidence type="ECO:0008006" key="3">
    <source>
        <dbReference type="Google" id="ProtNLM"/>
    </source>
</evidence>
<gene>
    <name evidence="1" type="ORF">MUN78_06670</name>
</gene>
<sequence length="187" mass="19973">MLALVDRIADDELDAVAEALTSVVERRRAGARAFTRAEAEGLAALGVPASALDGPPRISARLGSALAERALERDALGAVEVAEILGVSAARVRQRAAEGSLIARRTRAGWVFPALQFPERREFPGWASVARAFPPGTPLLLVERILTRPSPHLVIDDEELSPFEWLEHGGDPEAVAAVVDAALHRVP</sequence>
<dbReference type="Proteomes" id="UP000831786">
    <property type="component" value="Chromosome"/>
</dbReference>
<protein>
    <recommendedName>
        <fullName evidence="3">DNA-binding protein</fullName>
    </recommendedName>
</protein>
<evidence type="ECO:0000313" key="2">
    <source>
        <dbReference type="Proteomes" id="UP000831786"/>
    </source>
</evidence>
<name>A0ABY4FQF5_9MICO</name>